<dbReference type="Proteomes" id="UP000008316">
    <property type="component" value="Plasmid bgla_1p"/>
</dbReference>
<geneLocation type="plasmid" evidence="3 4">
    <name>bgla_1p</name>
</geneLocation>
<keyword evidence="4" id="KW-1185">Reference proteome</keyword>
<dbReference type="HOGENOM" id="CLU_117503_5_1_4"/>
<evidence type="ECO:0000259" key="2">
    <source>
        <dbReference type="SMART" id="SM00528"/>
    </source>
</evidence>
<protein>
    <submittedName>
        <fullName evidence="3">Histone family protein nucleoid-structuring protein H-NS</fullName>
    </submittedName>
</protein>
<organism evidence="3 4">
    <name type="scientific">Burkholderia gladioli (strain BSR3)</name>
    <dbReference type="NCBI Taxonomy" id="999541"/>
    <lineage>
        <taxon>Bacteria</taxon>
        <taxon>Pseudomonadati</taxon>
        <taxon>Pseudomonadota</taxon>
        <taxon>Betaproteobacteria</taxon>
        <taxon>Burkholderiales</taxon>
        <taxon>Burkholderiaceae</taxon>
        <taxon>Burkholderia</taxon>
    </lineage>
</organism>
<feature type="coiled-coil region" evidence="1">
    <location>
        <begin position="2"/>
        <end position="48"/>
    </location>
</feature>
<evidence type="ECO:0000313" key="4">
    <source>
        <dbReference type="Proteomes" id="UP000008316"/>
    </source>
</evidence>
<name>F2LRW7_BURGS</name>
<proteinExistence type="predicted"/>
<dbReference type="KEGG" id="bgd:bgla_1p0180"/>
<evidence type="ECO:0000313" key="3">
    <source>
        <dbReference type="EMBL" id="AEA65422.1"/>
    </source>
</evidence>
<dbReference type="GO" id="GO:0003677">
    <property type="term" value="F:DNA binding"/>
    <property type="evidence" value="ECO:0007669"/>
    <property type="project" value="InterPro"/>
</dbReference>
<feature type="domain" description="DNA-binding protein H-NS-like C-terminal" evidence="2">
    <location>
        <begin position="55"/>
        <end position="95"/>
    </location>
</feature>
<keyword evidence="3" id="KW-0614">Plasmid</keyword>
<sequence>MNSNHHRTYKQVKDELAVLQQEAEVLRRQEAQSVLAEIQEKIKEYNFSEKEISALFRPAHRTPKYMDPETGSTWSGRGRPPAWIAKSDNWDLFLIN</sequence>
<dbReference type="AlphaFoldDB" id="F2LRW7"/>
<gene>
    <name evidence="3" type="ordered locus">bgla_1p0180</name>
</gene>
<dbReference type="EMBL" id="CP002601">
    <property type="protein sequence ID" value="AEA65422.1"/>
    <property type="molecule type" value="Genomic_DNA"/>
</dbReference>
<dbReference type="InterPro" id="IPR027444">
    <property type="entry name" value="H-NS_C_dom"/>
</dbReference>
<dbReference type="Gene3D" id="4.10.430.30">
    <property type="match status" value="1"/>
</dbReference>
<reference evidence="3 4" key="1">
    <citation type="journal article" date="2011" name="J. Bacteriol.">
        <title>Complete genome sequence of Burkholderia gladioli BSR3.</title>
        <authorList>
            <person name="Seo Y.S."/>
            <person name="Lim J."/>
            <person name="Choi B.S."/>
            <person name="Kim H."/>
            <person name="Goo E."/>
            <person name="Lee B."/>
            <person name="Lim J.S."/>
            <person name="Choi I.Y."/>
            <person name="Moon J.S."/>
            <person name="Kim J."/>
            <person name="Hwang I."/>
        </authorList>
    </citation>
    <scope>NUCLEOTIDE SEQUENCE [LARGE SCALE GENOMIC DNA]</scope>
    <source>
        <strain evidence="4">BSR3</strain>
    </source>
</reference>
<evidence type="ECO:0000256" key="1">
    <source>
        <dbReference type="SAM" id="Coils"/>
    </source>
</evidence>
<keyword evidence="1" id="KW-0175">Coiled coil</keyword>
<accession>F2LRW7</accession>
<dbReference type="Pfam" id="PF00816">
    <property type="entry name" value="Histone_HNS"/>
    <property type="match status" value="1"/>
</dbReference>
<dbReference type="SMART" id="SM00528">
    <property type="entry name" value="HNS"/>
    <property type="match status" value="1"/>
</dbReference>
<dbReference type="RefSeq" id="WP_013699809.1">
    <property type="nucleotide sequence ID" value="NC_015382.1"/>
</dbReference>
<dbReference type="SUPFAM" id="SSF81273">
    <property type="entry name" value="H-NS histone-like proteins"/>
    <property type="match status" value="1"/>
</dbReference>